<keyword evidence="2" id="KW-0732">Signal</keyword>
<dbReference type="InterPro" id="IPR029052">
    <property type="entry name" value="Metallo-depent_PP-like"/>
</dbReference>
<gene>
    <name evidence="4" type="ORF">LX69_00097</name>
</gene>
<dbReference type="RefSeq" id="WP_111443841.1">
    <property type="nucleotide sequence ID" value="NZ_QKZK01000001.1"/>
</dbReference>
<feature type="domain" description="Capsule synthesis protein CapA" evidence="3">
    <location>
        <begin position="29"/>
        <end position="274"/>
    </location>
</feature>
<feature type="chain" id="PRO_5016105767" evidence="2">
    <location>
        <begin position="21"/>
        <end position="367"/>
    </location>
</feature>
<dbReference type="AlphaFoldDB" id="A0A2W7NVM1"/>
<dbReference type="Gene3D" id="3.60.21.10">
    <property type="match status" value="1"/>
</dbReference>
<evidence type="ECO:0000256" key="1">
    <source>
        <dbReference type="ARBA" id="ARBA00005662"/>
    </source>
</evidence>
<dbReference type="CDD" id="cd07381">
    <property type="entry name" value="MPP_CapA"/>
    <property type="match status" value="1"/>
</dbReference>
<dbReference type="InterPro" id="IPR019079">
    <property type="entry name" value="Capsule_synth_CapA"/>
</dbReference>
<dbReference type="InterPro" id="IPR052169">
    <property type="entry name" value="CW_Biosynth-Accessory"/>
</dbReference>
<accession>A0A2W7NVM1</accession>
<dbReference type="Proteomes" id="UP000249239">
    <property type="component" value="Unassembled WGS sequence"/>
</dbReference>
<evidence type="ECO:0000313" key="4">
    <source>
        <dbReference type="EMBL" id="PZX20674.1"/>
    </source>
</evidence>
<keyword evidence="5" id="KW-1185">Reference proteome</keyword>
<proteinExistence type="inferred from homology"/>
<dbReference type="SUPFAM" id="SSF56300">
    <property type="entry name" value="Metallo-dependent phosphatases"/>
    <property type="match status" value="1"/>
</dbReference>
<dbReference type="PANTHER" id="PTHR33393">
    <property type="entry name" value="POLYGLUTAMINE SYNTHESIS ACCESSORY PROTEIN RV0574C-RELATED"/>
    <property type="match status" value="1"/>
</dbReference>
<organism evidence="4 5">
    <name type="scientific">Breznakibacter xylanolyticus</name>
    <dbReference type="NCBI Taxonomy" id="990"/>
    <lineage>
        <taxon>Bacteria</taxon>
        <taxon>Pseudomonadati</taxon>
        <taxon>Bacteroidota</taxon>
        <taxon>Bacteroidia</taxon>
        <taxon>Marinilabiliales</taxon>
        <taxon>Marinilabiliaceae</taxon>
        <taxon>Breznakibacter</taxon>
    </lineage>
</organism>
<dbReference type="Pfam" id="PF09587">
    <property type="entry name" value="PGA_cap"/>
    <property type="match status" value="1"/>
</dbReference>
<evidence type="ECO:0000256" key="2">
    <source>
        <dbReference type="SAM" id="SignalP"/>
    </source>
</evidence>
<reference evidence="4 5" key="1">
    <citation type="submission" date="2018-06" db="EMBL/GenBank/DDBJ databases">
        <title>Genomic Encyclopedia of Archaeal and Bacterial Type Strains, Phase II (KMG-II): from individual species to whole genera.</title>
        <authorList>
            <person name="Goeker M."/>
        </authorList>
    </citation>
    <scope>NUCLEOTIDE SEQUENCE [LARGE SCALE GENOMIC DNA]</scope>
    <source>
        <strain evidence="4 5">DSM 6779</strain>
    </source>
</reference>
<protein>
    <submittedName>
        <fullName evidence="4">Poly-gamma-glutamate synthesis protein (Capsule biosynthesis protein)</fullName>
    </submittedName>
</protein>
<dbReference type="PANTHER" id="PTHR33393:SF12">
    <property type="entry name" value="CAPSULE BIOSYNTHESIS PROTEIN CAPA"/>
    <property type="match status" value="1"/>
</dbReference>
<feature type="signal peptide" evidence="2">
    <location>
        <begin position="1"/>
        <end position="20"/>
    </location>
</feature>
<evidence type="ECO:0000259" key="3">
    <source>
        <dbReference type="SMART" id="SM00854"/>
    </source>
</evidence>
<evidence type="ECO:0000313" key="5">
    <source>
        <dbReference type="Proteomes" id="UP000249239"/>
    </source>
</evidence>
<dbReference type="EMBL" id="QKZK01000001">
    <property type="protein sequence ID" value="PZX20674.1"/>
    <property type="molecule type" value="Genomic_DNA"/>
</dbReference>
<dbReference type="SMART" id="SM00854">
    <property type="entry name" value="PGA_cap"/>
    <property type="match status" value="1"/>
</dbReference>
<comment type="similarity">
    <text evidence="1">Belongs to the CapA family.</text>
</comment>
<sequence>MKTKTLLSILVLFAAINSFAQVATPQKITLLFAGDVMMHDSQLAAAKQPNADAYNFEPAFALIKPLIEKYDLAFANLETTLGIKPYKGYPNFSSPPQLAVELQRTGFDVLVTANNHSVDKLGKGIDKTIEVLDSLGIPHTGTFINPAVRDTTYPLLIEHNGFRLALLNYTYGTNGIAIPAPRVVNLIDTLQIQADIDKAIKLAPDMVIAMMHWGDEYKESPNTVQQKLATMMTQRGVNLVIGSHPHVLQPMTWTRDSIQNHLVVYSLGNFISGQRTIPRDGAAVVGVELTKTLNNCEISDVHYHLTYVHYPVIGGIRHFMVVPVSLVETTPEMPAPGGAGWGRLWNYAVGARAVMKKNINVPEKIND</sequence>
<comment type="caution">
    <text evidence="4">The sequence shown here is derived from an EMBL/GenBank/DDBJ whole genome shotgun (WGS) entry which is preliminary data.</text>
</comment>
<name>A0A2W7NVM1_9BACT</name>
<dbReference type="OrthoDB" id="9810906at2"/>